<dbReference type="GO" id="GO:0008235">
    <property type="term" value="F:metalloexopeptidase activity"/>
    <property type="evidence" value="ECO:0007669"/>
    <property type="project" value="TreeGrafter"/>
</dbReference>
<dbReference type="SMART" id="SM00232">
    <property type="entry name" value="JAB_MPN"/>
    <property type="match status" value="1"/>
</dbReference>
<evidence type="ECO:0000256" key="4">
    <source>
        <dbReference type="ARBA" id="ARBA00022833"/>
    </source>
</evidence>
<organism evidence="7 8">
    <name type="scientific">Methylomonas koyamae</name>
    <dbReference type="NCBI Taxonomy" id="702114"/>
    <lineage>
        <taxon>Bacteria</taxon>
        <taxon>Pseudomonadati</taxon>
        <taxon>Pseudomonadota</taxon>
        <taxon>Gammaproteobacteria</taxon>
        <taxon>Methylococcales</taxon>
        <taxon>Methylococcaceae</taxon>
        <taxon>Methylomonas</taxon>
    </lineage>
</organism>
<dbReference type="Pfam" id="PF14464">
    <property type="entry name" value="Prok-JAB"/>
    <property type="match status" value="1"/>
</dbReference>
<keyword evidence="4" id="KW-0862">Zinc</keyword>
<evidence type="ECO:0000256" key="2">
    <source>
        <dbReference type="ARBA" id="ARBA00022723"/>
    </source>
</evidence>
<reference evidence="7 8" key="1">
    <citation type="submission" date="2016-03" db="EMBL/GenBank/DDBJ databases">
        <authorList>
            <person name="Ploux O."/>
        </authorList>
    </citation>
    <scope>NUCLEOTIDE SEQUENCE [LARGE SCALE GENOMIC DNA]</scope>
    <source>
        <strain evidence="7 8">R-45378</strain>
    </source>
</reference>
<dbReference type="OrthoDB" id="9802958at2"/>
<dbReference type="GO" id="GO:0006508">
    <property type="term" value="P:proteolysis"/>
    <property type="evidence" value="ECO:0007669"/>
    <property type="project" value="UniProtKB-KW"/>
</dbReference>
<keyword evidence="5" id="KW-0482">Metalloprotease</keyword>
<dbReference type="PANTHER" id="PTHR34858">
    <property type="entry name" value="CYSO-CYSTEINE PEPTIDASE"/>
    <property type="match status" value="1"/>
</dbReference>
<evidence type="ECO:0000313" key="8">
    <source>
        <dbReference type="Proteomes" id="UP000077857"/>
    </source>
</evidence>
<dbReference type="PROSITE" id="PS50249">
    <property type="entry name" value="MPN"/>
    <property type="match status" value="1"/>
</dbReference>
<keyword evidence="2" id="KW-0479">Metal-binding</keyword>
<dbReference type="EMBL" id="LUUJ01000007">
    <property type="protein sequence ID" value="OAI20939.1"/>
    <property type="molecule type" value="Genomic_DNA"/>
</dbReference>
<dbReference type="SUPFAM" id="SSF102712">
    <property type="entry name" value="JAB1/MPN domain"/>
    <property type="match status" value="1"/>
</dbReference>
<evidence type="ECO:0000313" key="7">
    <source>
        <dbReference type="EMBL" id="OAI20939.1"/>
    </source>
</evidence>
<protein>
    <recommendedName>
        <fullName evidence="6">MPN domain-containing protein</fullName>
    </recommendedName>
</protein>
<proteinExistence type="predicted"/>
<dbReference type="InterPro" id="IPR051929">
    <property type="entry name" value="VirAsm_ModProt"/>
</dbReference>
<evidence type="ECO:0000256" key="3">
    <source>
        <dbReference type="ARBA" id="ARBA00022801"/>
    </source>
</evidence>
<dbReference type="InterPro" id="IPR000555">
    <property type="entry name" value="JAMM/MPN+_dom"/>
</dbReference>
<dbReference type="CDD" id="cd08070">
    <property type="entry name" value="MPN_like"/>
    <property type="match status" value="1"/>
</dbReference>
<dbReference type="Gene3D" id="3.40.140.10">
    <property type="entry name" value="Cytidine Deaminase, domain 2"/>
    <property type="match status" value="1"/>
</dbReference>
<evidence type="ECO:0000259" key="6">
    <source>
        <dbReference type="PROSITE" id="PS50249"/>
    </source>
</evidence>
<keyword evidence="1" id="KW-0645">Protease</keyword>
<feature type="domain" description="MPN" evidence="6">
    <location>
        <begin position="6"/>
        <end position="130"/>
    </location>
</feature>
<dbReference type="RefSeq" id="WP_064038994.1">
    <property type="nucleotide sequence ID" value="NZ_LUUJ01000007.1"/>
</dbReference>
<dbReference type="InterPro" id="IPR037518">
    <property type="entry name" value="MPN"/>
</dbReference>
<dbReference type="InterPro" id="IPR028090">
    <property type="entry name" value="JAB_dom_prok"/>
</dbReference>
<sequence>MTNTLEINLPRKLTNQLLHLAQLSPDAEICGLIGADASGKPVGCYPVSNTAAEPKRRFLLDAAEQIAAMQQMRENGQSLFAIYHSHPDAPATPSATDIAEAAYPDALNLIISLNTKGVLEMRGFKIDGTNVTEAVLNLIEV</sequence>
<dbReference type="Proteomes" id="UP000077857">
    <property type="component" value="Unassembled WGS sequence"/>
</dbReference>
<accession>A0A177NUL5</accession>
<dbReference type="AlphaFoldDB" id="A0A177NUL5"/>
<comment type="caution">
    <text evidence="7">The sequence shown here is derived from an EMBL/GenBank/DDBJ whole genome shotgun (WGS) entry which is preliminary data.</text>
</comment>
<evidence type="ECO:0000256" key="1">
    <source>
        <dbReference type="ARBA" id="ARBA00022670"/>
    </source>
</evidence>
<dbReference type="GO" id="GO:0008270">
    <property type="term" value="F:zinc ion binding"/>
    <property type="evidence" value="ECO:0007669"/>
    <property type="project" value="TreeGrafter"/>
</dbReference>
<gene>
    <name evidence="7" type="ORF">A1507_22435</name>
</gene>
<evidence type="ECO:0000256" key="5">
    <source>
        <dbReference type="ARBA" id="ARBA00023049"/>
    </source>
</evidence>
<dbReference type="PANTHER" id="PTHR34858:SF1">
    <property type="entry name" value="CYSO-CYSTEINE PEPTIDASE"/>
    <property type="match status" value="1"/>
</dbReference>
<name>A0A177NUL5_9GAMM</name>
<keyword evidence="3" id="KW-0378">Hydrolase</keyword>